<keyword evidence="7" id="KW-0804">Transcription</keyword>
<dbReference type="Proteomes" id="UP001152759">
    <property type="component" value="Chromosome 10"/>
</dbReference>
<dbReference type="GO" id="GO:0008270">
    <property type="term" value="F:zinc ion binding"/>
    <property type="evidence" value="ECO:0007669"/>
    <property type="project" value="UniProtKB-KW"/>
</dbReference>
<dbReference type="KEGG" id="btab:109034785"/>
<evidence type="ECO:0000259" key="11">
    <source>
        <dbReference type="PROSITE" id="PS50808"/>
    </source>
</evidence>
<evidence type="ECO:0000256" key="1">
    <source>
        <dbReference type="ARBA" id="ARBA00004123"/>
    </source>
</evidence>
<dbReference type="PANTHER" id="PTHR46481:SF10">
    <property type="entry name" value="ZINC FINGER BED DOMAIN-CONTAINING PROTEIN 39"/>
    <property type="match status" value="1"/>
</dbReference>
<gene>
    <name evidence="12" type="ORF">BEMITA_LOCUS3139</name>
</gene>
<evidence type="ECO:0000256" key="7">
    <source>
        <dbReference type="ARBA" id="ARBA00023163"/>
    </source>
</evidence>
<dbReference type="InterPro" id="IPR036236">
    <property type="entry name" value="Znf_C2H2_sf"/>
</dbReference>
<evidence type="ECO:0000256" key="10">
    <source>
        <dbReference type="SAM" id="MobiDB-lite"/>
    </source>
</evidence>
<name>A0A9P0A3K1_BEMTA</name>
<dbReference type="GO" id="GO:0005634">
    <property type="term" value="C:nucleus"/>
    <property type="evidence" value="ECO:0007669"/>
    <property type="project" value="UniProtKB-SubCell"/>
</dbReference>
<dbReference type="PANTHER" id="PTHR46481">
    <property type="entry name" value="ZINC FINGER BED DOMAIN-CONTAINING PROTEIN 4"/>
    <property type="match status" value="1"/>
</dbReference>
<dbReference type="PROSITE" id="PS50808">
    <property type="entry name" value="ZF_BED"/>
    <property type="match status" value="1"/>
</dbReference>
<dbReference type="AlphaFoldDB" id="A0A9P0A3K1"/>
<evidence type="ECO:0000256" key="3">
    <source>
        <dbReference type="ARBA" id="ARBA00022771"/>
    </source>
</evidence>
<evidence type="ECO:0000256" key="6">
    <source>
        <dbReference type="ARBA" id="ARBA00023125"/>
    </source>
</evidence>
<evidence type="ECO:0000256" key="5">
    <source>
        <dbReference type="ARBA" id="ARBA00023015"/>
    </source>
</evidence>
<dbReference type="GO" id="GO:0046983">
    <property type="term" value="F:protein dimerization activity"/>
    <property type="evidence" value="ECO:0007669"/>
    <property type="project" value="InterPro"/>
</dbReference>
<evidence type="ECO:0000256" key="2">
    <source>
        <dbReference type="ARBA" id="ARBA00022723"/>
    </source>
</evidence>
<keyword evidence="4" id="KW-0862">Zinc</keyword>
<dbReference type="InterPro" id="IPR008906">
    <property type="entry name" value="HATC_C_dom"/>
</dbReference>
<dbReference type="InterPro" id="IPR003656">
    <property type="entry name" value="Znf_BED"/>
</dbReference>
<dbReference type="GO" id="GO:0003677">
    <property type="term" value="F:DNA binding"/>
    <property type="evidence" value="ECO:0007669"/>
    <property type="project" value="UniProtKB-KW"/>
</dbReference>
<keyword evidence="2" id="KW-0479">Metal-binding</keyword>
<keyword evidence="6" id="KW-0238">DNA-binding</keyword>
<feature type="compositionally biased region" description="Polar residues" evidence="10">
    <location>
        <begin position="607"/>
        <end position="616"/>
    </location>
</feature>
<dbReference type="OrthoDB" id="1607513at2759"/>
<dbReference type="InterPro" id="IPR012337">
    <property type="entry name" value="RNaseH-like_sf"/>
</dbReference>
<dbReference type="SUPFAM" id="SSF53098">
    <property type="entry name" value="Ribonuclease H-like"/>
    <property type="match status" value="1"/>
</dbReference>
<keyword evidence="8" id="KW-0539">Nucleus</keyword>
<feature type="region of interest" description="Disordered" evidence="10">
    <location>
        <begin position="14"/>
        <end position="38"/>
    </location>
</feature>
<dbReference type="EMBL" id="OU963871">
    <property type="protein sequence ID" value="CAH0383716.1"/>
    <property type="molecule type" value="Genomic_DNA"/>
</dbReference>
<dbReference type="GO" id="GO:0009791">
    <property type="term" value="P:post-embryonic development"/>
    <property type="evidence" value="ECO:0007669"/>
    <property type="project" value="UniProtKB-ARBA"/>
</dbReference>
<feature type="domain" description="BED-type" evidence="11">
    <location>
        <begin position="77"/>
        <end position="135"/>
    </location>
</feature>
<dbReference type="SUPFAM" id="SSF57667">
    <property type="entry name" value="beta-beta-alpha zinc fingers"/>
    <property type="match status" value="1"/>
</dbReference>
<evidence type="ECO:0000256" key="9">
    <source>
        <dbReference type="PROSITE-ProRule" id="PRU00027"/>
    </source>
</evidence>
<sequence length="734" mass="82062">MDKSLKESILGTSSVQYKSGPSTSLVHQHQTPGHGKKTKQLLTKITHPNSIAQATLLSKTNDGTIGFTYKKLVVPSSMRSAYWKYFGFPATDDGLILSKLKIICILCKTQISYNRNTSNLRMHLQNKHKDELVQLEIECPPKVLKPKSMLQVPQKKNKSSEHYIYAADVDNPMGNDIQFLANGVNVSNEFEHFDEGHDEVSELIRLNSTNISDAIADFVIMDLQQPDVVEGKGFQRLIATLQSPCEIPSKAKIVQDIIPKMFDTYKQNVITSIENCPGHFGLSLEQWHSLNGETFVTFAIHFLTSDEDAYALKTLTSIPSPPHADSTFWTNTLNAICKEWKIPIERIIACISAVKIGPLLVAIQQKNIIIIPCLVATLQDICTSCCFLSPEVYPTISKCRKLISTIYKNPSCVVTLKIEEQLSHVEDTSCSADYPPVWISTYAFLEGCLARKYVLPVALEASDLSPPEKECLTLNEAEWAMIEDIINVLDPFKITMMTLSEEKTPLISLIRPLLWQLVSSHLKVKDTDSNFARRLKVTLSESLERSYDEETVRSLLLVATALDPRFKLLPCCTDDGYFTVLEERVKGLLINLIRQEGVVNPGKGEPNQPSDGSQPSKKSRLSGMEFLLGGAHTLKSDIGIEERANHEVFQFQSESTAPLDDCPLQWWKKQGSRCPNLAKLVRKYNCLPASATPSCRIPTDTQVSFQIKRMSLSPDIVDKLLFLNSNHTIKDGGD</sequence>
<evidence type="ECO:0000256" key="8">
    <source>
        <dbReference type="ARBA" id="ARBA00023242"/>
    </source>
</evidence>
<dbReference type="Pfam" id="PF02892">
    <property type="entry name" value="zf-BED"/>
    <property type="match status" value="1"/>
</dbReference>
<keyword evidence="5" id="KW-0805">Transcription regulation</keyword>
<evidence type="ECO:0000256" key="4">
    <source>
        <dbReference type="ARBA" id="ARBA00022833"/>
    </source>
</evidence>
<comment type="subcellular location">
    <subcellularLocation>
        <location evidence="1">Nucleus</location>
    </subcellularLocation>
</comment>
<proteinExistence type="predicted"/>
<evidence type="ECO:0000313" key="12">
    <source>
        <dbReference type="EMBL" id="CAH0383716.1"/>
    </source>
</evidence>
<accession>A0A9P0A3K1</accession>
<feature type="compositionally biased region" description="Polar residues" evidence="10">
    <location>
        <begin position="14"/>
        <end position="31"/>
    </location>
</feature>
<dbReference type="Pfam" id="PF05699">
    <property type="entry name" value="Dimer_Tnp_hAT"/>
    <property type="match status" value="1"/>
</dbReference>
<reference evidence="12" key="1">
    <citation type="submission" date="2021-12" db="EMBL/GenBank/DDBJ databases">
        <authorList>
            <person name="King R."/>
        </authorList>
    </citation>
    <scope>NUCLEOTIDE SEQUENCE</scope>
</reference>
<organism evidence="12 13">
    <name type="scientific">Bemisia tabaci</name>
    <name type="common">Sweetpotato whitefly</name>
    <name type="synonym">Aleurodes tabaci</name>
    <dbReference type="NCBI Taxonomy" id="7038"/>
    <lineage>
        <taxon>Eukaryota</taxon>
        <taxon>Metazoa</taxon>
        <taxon>Ecdysozoa</taxon>
        <taxon>Arthropoda</taxon>
        <taxon>Hexapoda</taxon>
        <taxon>Insecta</taxon>
        <taxon>Pterygota</taxon>
        <taxon>Neoptera</taxon>
        <taxon>Paraneoptera</taxon>
        <taxon>Hemiptera</taxon>
        <taxon>Sternorrhyncha</taxon>
        <taxon>Aleyrodoidea</taxon>
        <taxon>Aleyrodidae</taxon>
        <taxon>Aleyrodinae</taxon>
        <taxon>Bemisia</taxon>
    </lineage>
</organism>
<dbReference type="InterPro" id="IPR052035">
    <property type="entry name" value="ZnF_BED_domain_contain"/>
</dbReference>
<feature type="region of interest" description="Disordered" evidence="10">
    <location>
        <begin position="599"/>
        <end position="619"/>
    </location>
</feature>
<evidence type="ECO:0000313" key="13">
    <source>
        <dbReference type="Proteomes" id="UP001152759"/>
    </source>
</evidence>
<protein>
    <recommendedName>
        <fullName evidence="11">BED-type domain-containing protein</fullName>
    </recommendedName>
</protein>
<dbReference type="SMART" id="SM00614">
    <property type="entry name" value="ZnF_BED"/>
    <property type="match status" value="1"/>
</dbReference>
<keyword evidence="3 9" id="KW-0863">Zinc-finger</keyword>
<keyword evidence="13" id="KW-1185">Reference proteome</keyword>